<organism evidence="1 2">
    <name type="scientific">Daedalea quercina L-15889</name>
    <dbReference type="NCBI Taxonomy" id="1314783"/>
    <lineage>
        <taxon>Eukaryota</taxon>
        <taxon>Fungi</taxon>
        <taxon>Dikarya</taxon>
        <taxon>Basidiomycota</taxon>
        <taxon>Agaricomycotina</taxon>
        <taxon>Agaricomycetes</taxon>
        <taxon>Polyporales</taxon>
        <taxon>Fomitopsis</taxon>
    </lineage>
</organism>
<dbReference type="OrthoDB" id="2785713at2759"/>
<dbReference type="PROSITE" id="PS51257">
    <property type="entry name" value="PROKAR_LIPOPROTEIN"/>
    <property type="match status" value="1"/>
</dbReference>
<accession>A0A165LAI9</accession>
<dbReference type="InterPro" id="IPR036047">
    <property type="entry name" value="F-box-like_dom_sf"/>
</dbReference>
<reference evidence="1 2" key="1">
    <citation type="journal article" date="2016" name="Mol. Biol. Evol.">
        <title>Comparative Genomics of Early-Diverging Mushroom-Forming Fungi Provides Insights into the Origins of Lignocellulose Decay Capabilities.</title>
        <authorList>
            <person name="Nagy L.G."/>
            <person name="Riley R."/>
            <person name="Tritt A."/>
            <person name="Adam C."/>
            <person name="Daum C."/>
            <person name="Floudas D."/>
            <person name="Sun H."/>
            <person name="Yadav J.S."/>
            <person name="Pangilinan J."/>
            <person name="Larsson K.H."/>
            <person name="Matsuura K."/>
            <person name="Barry K."/>
            <person name="Labutti K."/>
            <person name="Kuo R."/>
            <person name="Ohm R.A."/>
            <person name="Bhattacharya S.S."/>
            <person name="Shirouzu T."/>
            <person name="Yoshinaga Y."/>
            <person name="Martin F.M."/>
            <person name="Grigoriev I.V."/>
            <person name="Hibbett D.S."/>
        </authorList>
    </citation>
    <scope>NUCLEOTIDE SEQUENCE [LARGE SCALE GENOMIC DNA]</scope>
    <source>
        <strain evidence="1 2">L-15889</strain>
    </source>
</reference>
<dbReference type="EMBL" id="KV429138">
    <property type="protein sequence ID" value="KZT64164.1"/>
    <property type="molecule type" value="Genomic_DNA"/>
</dbReference>
<proteinExistence type="predicted"/>
<evidence type="ECO:0008006" key="3">
    <source>
        <dbReference type="Google" id="ProtNLM"/>
    </source>
</evidence>
<keyword evidence="2" id="KW-1185">Reference proteome</keyword>
<dbReference type="AlphaFoldDB" id="A0A165LAI9"/>
<name>A0A165LAI9_9APHY</name>
<evidence type="ECO:0000313" key="1">
    <source>
        <dbReference type="EMBL" id="KZT64164.1"/>
    </source>
</evidence>
<gene>
    <name evidence="1" type="ORF">DAEQUDRAFT_48666</name>
</gene>
<dbReference type="Proteomes" id="UP000076727">
    <property type="component" value="Unassembled WGS sequence"/>
</dbReference>
<sequence length="541" mass="61001">MSLPKTAEYCSFCCYSVTASCDKLVGVVHLVYRLKVSQQNSQDMHGLFALNADVLSTILSYTGPYDALQLSLTCRDAQRAALPRFLASVVFPSPWLCSSSEEPEPEPPVHRHPELYERFRSYMLADGSYRLRQLKALALGEDAFCVHYGGQGSYAPRHAFTLAAPLADVIRGAAGLHTIRVAHADAIFDAVPQLADAIASLPQLQEVCFYDADVSTLEVLSRMHSRPRKVSVRIVEYTGVAQTWWGQYVRGGSRFLCNFTETLEVLSLIGGLDILEELEPDTVWPVVRELKLARGPSVNLQVMSNAFPHLRRLHVECPAATFIPVDQWRELDFVFTTHPLPLQHPVRHLKMSWFSLGPYVPTPQHQALVDSTNVMLRNTQPVVLECSACKSIYSCIARNAPSVHFLRITGAPTRRHSESERQLSDDMAEALLTYDFSLLKILPLKGAAVVLQRCRPWCEPSHWMRYARVIAACIPTLEYVGLRQQVMARSPVDQWDGSERYMWYRITGREEKNEPVIEILSEEEGNSIHFTLLNLSRDNCD</sequence>
<dbReference type="STRING" id="1314783.A0A165LAI9"/>
<evidence type="ECO:0000313" key="2">
    <source>
        <dbReference type="Proteomes" id="UP000076727"/>
    </source>
</evidence>
<protein>
    <recommendedName>
        <fullName evidence="3">F-box domain-containing protein</fullName>
    </recommendedName>
</protein>
<dbReference type="SUPFAM" id="SSF81383">
    <property type="entry name" value="F-box domain"/>
    <property type="match status" value="1"/>
</dbReference>